<dbReference type="Pfam" id="PF22352">
    <property type="entry name" value="K319L-like_PKD"/>
    <property type="match status" value="1"/>
</dbReference>
<gene>
    <name evidence="2" type="ORF">METZ01_LOCUS18509</name>
</gene>
<keyword evidence="1" id="KW-1133">Transmembrane helix</keyword>
<evidence type="ECO:0000256" key="1">
    <source>
        <dbReference type="SAM" id="Phobius"/>
    </source>
</evidence>
<evidence type="ECO:0000313" key="2">
    <source>
        <dbReference type="EMBL" id="SUZ65655.1"/>
    </source>
</evidence>
<organism evidence="2">
    <name type="scientific">marine metagenome</name>
    <dbReference type="NCBI Taxonomy" id="408172"/>
    <lineage>
        <taxon>unclassified sequences</taxon>
        <taxon>metagenomes</taxon>
        <taxon>ecological metagenomes</taxon>
    </lineage>
</organism>
<evidence type="ECO:0008006" key="3">
    <source>
        <dbReference type="Google" id="ProtNLM"/>
    </source>
</evidence>
<sequence length="172" mass="19570">MNRNYGLPLIIFITVVFFGWQWYAQDMRERFTVKSVPVNPVKAAHLEKTRTELEELAEKERRKIRVMVEHDNRPETNTYPMILDASKSFDPDLGDNISFQWMQTSGPPVKLLPNPRSGKVSFLGVAGVYGFELTVTDDYGAKTTITKTVQIATEPNLPPIVDIDIRQGSELK</sequence>
<dbReference type="AlphaFoldDB" id="A0A381PF72"/>
<protein>
    <recommendedName>
        <fullName evidence="3">PKD domain-containing protein</fullName>
    </recommendedName>
</protein>
<name>A0A381PF72_9ZZZZ</name>
<dbReference type="SUPFAM" id="SSF49299">
    <property type="entry name" value="PKD domain"/>
    <property type="match status" value="1"/>
</dbReference>
<reference evidence="2" key="1">
    <citation type="submission" date="2018-05" db="EMBL/GenBank/DDBJ databases">
        <authorList>
            <person name="Lanie J.A."/>
            <person name="Ng W.-L."/>
            <person name="Kazmierczak K.M."/>
            <person name="Andrzejewski T.M."/>
            <person name="Davidsen T.M."/>
            <person name="Wayne K.J."/>
            <person name="Tettelin H."/>
            <person name="Glass J.I."/>
            <person name="Rusch D."/>
            <person name="Podicherti R."/>
            <person name="Tsui H.-C.T."/>
            <person name="Winkler M.E."/>
        </authorList>
    </citation>
    <scope>NUCLEOTIDE SEQUENCE</scope>
</reference>
<dbReference type="EMBL" id="UINC01000965">
    <property type="protein sequence ID" value="SUZ65655.1"/>
    <property type="molecule type" value="Genomic_DNA"/>
</dbReference>
<keyword evidence="1" id="KW-0812">Transmembrane</keyword>
<proteinExistence type="predicted"/>
<feature type="transmembrane region" description="Helical" evidence="1">
    <location>
        <begin position="6"/>
        <end position="24"/>
    </location>
</feature>
<dbReference type="Gene3D" id="2.60.40.10">
    <property type="entry name" value="Immunoglobulins"/>
    <property type="match status" value="1"/>
</dbReference>
<dbReference type="InterPro" id="IPR035986">
    <property type="entry name" value="PKD_dom_sf"/>
</dbReference>
<keyword evidence="1" id="KW-0472">Membrane</keyword>
<dbReference type="InterPro" id="IPR013783">
    <property type="entry name" value="Ig-like_fold"/>
</dbReference>
<accession>A0A381PF72</accession>